<evidence type="ECO:0000256" key="1">
    <source>
        <dbReference type="HAMAP-Rule" id="MF_02128"/>
    </source>
</evidence>
<feature type="binding site" evidence="1">
    <location>
        <position position="28"/>
    </location>
    <ligand>
        <name>Mg(2+)</name>
        <dbReference type="ChEBI" id="CHEBI:18420"/>
        <label>3</label>
    </ligand>
</feature>
<feature type="binding site" evidence="1">
    <location>
        <position position="217"/>
    </location>
    <ligand>
        <name>ATP</name>
        <dbReference type="ChEBI" id="CHEBI:30616"/>
    </ligand>
</feature>
<evidence type="ECO:0000259" key="3">
    <source>
        <dbReference type="Pfam" id="PF02769"/>
    </source>
</evidence>
<comment type="miscellaneous">
    <text evidence="1">Reaction mechanism of ThiL seems to utilize a direct, inline transfer of the gamma-phosphate of ATP to TMP rather than a phosphorylated enzyme intermediate.</text>
</comment>
<feature type="binding site" evidence="1">
    <location>
        <position position="149"/>
    </location>
    <ligand>
        <name>ATP</name>
        <dbReference type="ChEBI" id="CHEBI:30616"/>
    </ligand>
</feature>
<dbReference type="UniPathway" id="UPA00060">
    <property type="reaction ID" value="UER00142"/>
</dbReference>
<reference evidence="5" key="1">
    <citation type="submission" date="2016-10" db="EMBL/GenBank/DDBJ databases">
        <authorList>
            <person name="Varghese N."/>
            <person name="Submissions S."/>
        </authorList>
    </citation>
    <scope>NUCLEOTIDE SEQUENCE [LARGE SCALE GENOMIC DNA]</scope>
    <source>
        <strain evidence="5">CGMCC 1.10369</strain>
    </source>
</reference>
<dbReference type="SUPFAM" id="SSF55326">
    <property type="entry name" value="PurM N-terminal domain-like"/>
    <property type="match status" value="1"/>
</dbReference>
<feature type="binding site" evidence="1">
    <location>
        <position position="215"/>
    </location>
    <ligand>
        <name>Mg(2+)</name>
        <dbReference type="ChEBI" id="CHEBI:18420"/>
        <label>3</label>
    </ligand>
</feature>
<dbReference type="SUPFAM" id="SSF56042">
    <property type="entry name" value="PurM C-terminal domain-like"/>
    <property type="match status" value="1"/>
</dbReference>
<feature type="binding site" evidence="1">
    <location>
        <position position="123"/>
    </location>
    <ligand>
        <name>Mg(2+)</name>
        <dbReference type="ChEBI" id="CHEBI:18420"/>
        <label>1</label>
    </ligand>
</feature>
<keyword evidence="1" id="KW-0784">Thiamine biosynthesis</keyword>
<feature type="binding site" evidence="1">
    <location>
        <position position="28"/>
    </location>
    <ligand>
        <name>Mg(2+)</name>
        <dbReference type="ChEBI" id="CHEBI:18420"/>
        <label>4</label>
    </ligand>
</feature>
<dbReference type="RefSeq" id="WP_090843235.1">
    <property type="nucleotide sequence ID" value="NZ_FNIL01000008.1"/>
</dbReference>
<dbReference type="InterPro" id="IPR016188">
    <property type="entry name" value="PurM-like_N"/>
</dbReference>
<feature type="binding site" evidence="1">
    <location>
        <position position="218"/>
    </location>
    <ligand>
        <name>Mg(2+)</name>
        <dbReference type="ChEBI" id="CHEBI:18420"/>
        <label>5</label>
    </ligand>
</feature>
<protein>
    <recommendedName>
        <fullName evidence="1">Thiamine-monophosphate kinase</fullName>
        <shortName evidence="1">TMP kinase</shortName>
        <shortName evidence="1">Thiamine-phosphate kinase</shortName>
        <ecNumber evidence="1">2.7.4.16</ecNumber>
    </recommendedName>
</protein>
<feature type="binding site" evidence="1">
    <location>
        <position position="265"/>
    </location>
    <ligand>
        <name>substrate</name>
    </ligand>
</feature>
<keyword evidence="5" id="KW-1185">Reference proteome</keyword>
<keyword evidence="1" id="KW-0547">Nucleotide-binding</keyword>
<feature type="binding site" evidence="1">
    <location>
        <position position="74"/>
    </location>
    <ligand>
        <name>Mg(2+)</name>
        <dbReference type="ChEBI" id="CHEBI:18420"/>
        <label>4</label>
    </ligand>
</feature>
<feature type="binding site" evidence="1">
    <location>
        <position position="45"/>
    </location>
    <ligand>
        <name>Mg(2+)</name>
        <dbReference type="ChEBI" id="CHEBI:18420"/>
        <label>1</label>
    </ligand>
</feature>
<dbReference type="GO" id="GO:0009229">
    <property type="term" value="P:thiamine diphosphate biosynthetic process"/>
    <property type="evidence" value="ECO:0007669"/>
    <property type="project" value="UniProtKB-UniRule"/>
</dbReference>
<comment type="pathway">
    <text evidence="1">Cofactor biosynthesis; thiamine diphosphate biosynthesis; thiamine diphosphate from thiamine phosphate: step 1/1.</text>
</comment>
<comment type="similarity">
    <text evidence="1">Belongs to the thiamine-monophosphate kinase family.</text>
</comment>
<sequence length="324" mass="36237">MKNEFEWIRSIAPSKHRRASVIKGIGDDAAVIRPKVGYDIVLAVDTLVEGVHFTKNTMPLKAIGYKALAVNVSDLAAMGAEPLYYMVSIAVPKENWEQEEINEIYEGMGEAGEEYDMDLIGGDTISTSRDLVITVQVTGRVEEYRQLLRSDAETNDIVFLTGPVGMSAAGLDELLEKGKDAWGDDPFIQAHQWPIAHVEHGRFFAESGERIALNDVSDGVAHEAKEIAESSGVDLHLDWEKMPRLDLFQHVPLTKQRKWLLHGGEDFSLLGTMRASLFQQMKKQLQKKGLSLYQIGEVRPGRGNVWLKHEGTEKLLYDGGYTHF</sequence>
<keyword evidence="1" id="KW-0460">Magnesium</keyword>
<name>A0A1H0H978_9BACI</name>
<feature type="binding site" evidence="1">
    <location>
        <begin position="122"/>
        <end position="123"/>
    </location>
    <ligand>
        <name>ATP</name>
        <dbReference type="ChEBI" id="CHEBI:30616"/>
    </ligand>
</feature>
<dbReference type="InterPro" id="IPR036921">
    <property type="entry name" value="PurM-like_N_sf"/>
</dbReference>
<dbReference type="EC" id="2.7.4.16" evidence="1"/>
<feature type="binding site" evidence="1">
    <location>
        <position position="105"/>
    </location>
    <ligand>
        <name>ATP</name>
        <dbReference type="ChEBI" id="CHEBI:30616"/>
    </ligand>
</feature>
<dbReference type="GO" id="GO:0009030">
    <property type="term" value="F:thiamine-phosphate kinase activity"/>
    <property type="evidence" value="ECO:0007669"/>
    <property type="project" value="UniProtKB-UniRule"/>
</dbReference>
<dbReference type="Pfam" id="PF00586">
    <property type="entry name" value="AIRS"/>
    <property type="match status" value="1"/>
</dbReference>
<evidence type="ECO:0000313" key="4">
    <source>
        <dbReference type="EMBL" id="SDO15604.1"/>
    </source>
</evidence>
<dbReference type="Proteomes" id="UP000198778">
    <property type="component" value="Unassembled WGS sequence"/>
</dbReference>
<evidence type="ECO:0000313" key="5">
    <source>
        <dbReference type="Proteomes" id="UP000198778"/>
    </source>
</evidence>
<dbReference type="InterPro" id="IPR036676">
    <property type="entry name" value="PurM-like_C_sf"/>
</dbReference>
<gene>
    <name evidence="1" type="primary">thiL</name>
    <name evidence="4" type="ORF">SAMN04488053_1083</name>
</gene>
<dbReference type="STRING" id="745820.SAMN04488053_1083"/>
<dbReference type="GO" id="GO:0005524">
    <property type="term" value="F:ATP binding"/>
    <property type="evidence" value="ECO:0007669"/>
    <property type="project" value="UniProtKB-UniRule"/>
</dbReference>
<dbReference type="InterPro" id="IPR006283">
    <property type="entry name" value="ThiL-like"/>
</dbReference>
<keyword evidence="1 4" id="KW-0418">Kinase</keyword>
<dbReference type="Gene3D" id="3.30.1330.10">
    <property type="entry name" value="PurM-like, N-terminal domain"/>
    <property type="match status" value="1"/>
</dbReference>
<proteinExistence type="inferred from homology"/>
<keyword evidence="1" id="KW-0808">Transferase</keyword>
<comment type="function">
    <text evidence="1">Catalyzes the ATP-dependent phosphorylation of thiamine-monophosphate (TMP) to form thiamine-pyrophosphate (TPP), the active form of vitamin B1.</text>
</comment>
<dbReference type="Gene3D" id="3.90.650.10">
    <property type="entry name" value="PurM-like C-terminal domain"/>
    <property type="match status" value="1"/>
</dbReference>
<keyword evidence="1" id="KW-0067">ATP-binding</keyword>
<feature type="binding site" evidence="1">
    <location>
        <position position="45"/>
    </location>
    <ligand>
        <name>Mg(2+)</name>
        <dbReference type="ChEBI" id="CHEBI:18420"/>
        <label>2</label>
    </ligand>
</feature>
<dbReference type="EMBL" id="FNIL01000008">
    <property type="protein sequence ID" value="SDO15604.1"/>
    <property type="molecule type" value="Genomic_DNA"/>
</dbReference>
<feature type="domain" description="PurM-like C-terminal" evidence="3">
    <location>
        <begin position="156"/>
        <end position="302"/>
    </location>
</feature>
<dbReference type="AlphaFoldDB" id="A0A1H0H978"/>
<feature type="binding site" evidence="1">
    <location>
        <position position="74"/>
    </location>
    <ligand>
        <name>Mg(2+)</name>
        <dbReference type="ChEBI" id="CHEBI:18420"/>
        <label>2</label>
    </ligand>
</feature>
<comment type="caution">
    <text evidence="1">Lacks conserved residue(s) required for the propagation of feature annotation.</text>
</comment>
<accession>A0A1H0H978</accession>
<feature type="binding site" evidence="1">
    <location>
        <position position="74"/>
    </location>
    <ligand>
        <name>Mg(2+)</name>
        <dbReference type="ChEBI" id="CHEBI:18420"/>
        <label>3</label>
    </ligand>
</feature>
<dbReference type="InterPro" id="IPR010918">
    <property type="entry name" value="PurM-like_C_dom"/>
</dbReference>
<dbReference type="CDD" id="cd02194">
    <property type="entry name" value="ThiL"/>
    <property type="match status" value="1"/>
</dbReference>
<feature type="domain" description="PurM-like N-terminal" evidence="2">
    <location>
        <begin position="26"/>
        <end position="141"/>
    </location>
</feature>
<evidence type="ECO:0000259" key="2">
    <source>
        <dbReference type="Pfam" id="PF00586"/>
    </source>
</evidence>
<dbReference type="Pfam" id="PF02769">
    <property type="entry name" value="AIRS_C"/>
    <property type="match status" value="1"/>
</dbReference>
<keyword evidence="1" id="KW-0479">Metal-binding</keyword>
<organism evidence="4 5">
    <name type="scientific">Alkalicoccus daliensis</name>
    <dbReference type="NCBI Taxonomy" id="745820"/>
    <lineage>
        <taxon>Bacteria</taxon>
        <taxon>Bacillati</taxon>
        <taxon>Bacillota</taxon>
        <taxon>Bacilli</taxon>
        <taxon>Bacillales</taxon>
        <taxon>Bacillaceae</taxon>
        <taxon>Alkalicoccus</taxon>
    </lineage>
</organism>
<comment type="catalytic activity">
    <reaction evidence="1">
        <text>thiamine phosphate + ATP = thiamine diphosphate + ADP</text>
        <dbReference type="Rhea" id="RHEA:15913"/>
        <dbReference type="ChEBI" id="CHEBI:30616"/>
        <dbReference type="ChEBI" id="CHEBI:37575"/>
        <dbReference type="ChEBI" id="CHEBI:58937"/>
        <dbReference type="ChEBI" id="CHEBI:456216"/>
        <dbReference type="EC" id="2.7.4.16"/>
    </reaction>
</comment>
<dbReference type="GO" id="GO:0000287">
    <property type="term" value="F:magnesium ion binding"/>
    <property type="evidence" value="ECO:0007669"/>
    <property type="project" value="UniProtKB-UniRule"/>
</dbReference>
<dbReference type="HAMAP" id="MF_02128">
    <property type="entry name" value="TMP_kinase"/>
    <property type="match status" value="1"/>
</dbReference>
<feature type="binding site" evidence="1">
    <location>
        <position position="321"/>
    </location>
    <ligand>
        <name>substrate</name>
    </ligand>
</feature>
<feature type="binding site" evidence="1">
    <location>
        <position position="52"/>
    </location>
    <ligand>
        <name>substrate</name>
    </ligand>
</feature>
<dbReference type="PIRSF" id="PIRSF005303">
    <property type="entry name" value="Thiam_monoph_kin"/>
    <property type="match status" value="1"/>
</dbReference>
<dbReference type="NCBIfam" id="TIGR01379">
    <property type="entry name" value="thiL"/>
    <property type="match status" value="1"/>
</dbReference>
<dbReference type="PANTHER" id="PTHR30270:SF0">
    <property type="entry name" value="THIAMINE-MONOPHOSPHATE KINASE"/>
    <property type="match status" value="1"/>
</dbReference>
<dbReference type="GO" id="GO:0009228">
    <property type="term" value="P:thiamine biosynthetic process"/>
    <property type="evidence" value="ECO:0007669"/>
    <property type="project" value="UniProtKB-KW"/>
</dbReference>
<dbReference type="PANTHER" id="PTHR30270">
    <property type="entry name" value="THIAMINE-MONOPHOSPHATE KINASE"/>
    <property type="match status" value="1"/>
</dbReference>
<dbReference type="OrthoDB" id="9802811at2"/>